<evidence type="ECO:0000256" key="4">
    <source>
        <dbReference type="ARBA" id="ARBA00011962"/>
    </source>
</evidence>
<dbReference type="EC" id="2.7.1.175" evidence="4"/>
<evidence type="ECO:0000256" key="13">
    <source>
        <dbReference type="ARBA" id="ARBA00031251"/>
    </source>
</evidence>
<evidence type="ECO:0000256" key="10">
    <source>
        <dbReference type="ARBA" id="ARBA00022840"/>
    </source>
</evidence>
<evidence type="ECO:0000256" key="14">
    <source>
        <dbReference type="ARBA" id="ARBA00049067"/>
    </source>
</evidence>
<dbReference type="AlphaFoldDB" id="A0A9W6CSQ1"/>
<reference evidence="16" key="1">
    <citation type="submission" date="2022-12" db="EMBL/GenBank/DDBJ databases">
        <title>Reference genome sequencing for broad-spectrum identification of bacterial and archaeal isolates by mass spectrometry.</title>
        <authorList>
            <person name="Sekiguchi Y."/>
            <person name="Tourlousse D.M."/>
        </authorList>
    </citation>
    <scope>NUCLEOTIDE SEQUENCE</scope>
    <source>
        <strain evidence="16">14</strain>
    </source>
</reference>
<feature type="domain" description="Maltokinase N-terminal cap" evidence="15">
    <location>
        <begin position="34"/>
        <end position="117"/>
    </location>
</feature>
<evidence type="ECO:0000256" key="6">
    <source>
        <dbReference type="ARBA" id="ARBA00022600"/>
    </source>
</evidence>
<proteinExistence type="inferred from homology"/>
<dbReference type="Gene3D" id="3.90.1200.10">
    <property type="match status" value="1"/>
</dbReference>
<dbReference type="SUPFAM" id="SSF56112">
    <property type="entry name" value="Protein kinase-like (PK-like)"/>
    <property type="match status" value="1"/>
</dbReference>
<dbReference type="GO" id="GO:0016301">
    <property type="term" value="F:kinase activity"/>
    <property type="evidence" value="ECO:0007669"/>
    <property type="project" value="UniProtKB-KW"/>
</dbReference>
<evidence type="ECO:0000256" key="3">
    <source>
        <dbReference type="ARBA" id="ARBA00011245"/>
    </source>
</evidence>
<dbReference type="EMBL" id="BSDP01000001">
    <property type="protein sequence ID" value="GLI27793.1"/>
    <property type="molecule type" value="Genomic_DNA"/>
</dbReference>
<dbReference type="InterPro" id="IPR011009">
    <property type="entry name" value="Kinase-like_dom_sf"/>
</dbReference>
<evidence type="ECO:0000256" key="2">
    <source>
        <dbReference type="ARBA" id="ARBA00006219"/>
    </source>
</evidence>
<keyword evidence="12" id="KW-0119">Carbohydrate metabolism</keyword>
<keyword evidence="17" id="KW-1185">Reference proteome</keyword>
<evidence type="ECO:0000256" key="8">
    <source>
        <dbReference type="ARBA" id="ARBA00022741"/>
    </source>
</evidence>
<keyword evidence="11" id="KW-0320">Glycogen biosynthesis</keyword>
<comment type="pathway">
    <text evidence="1">Glycan biosynthesis; glycogen biosynthesis.</text>
</comment>
<evidence type="ECO:0000313" key="17">
    <source>
        <dbReference type="Proteomes" id="UP001144396"/>
    </source>
</evidence>
<keyword evidence="9" id="KW-0418">Kinase</keyword>
<evidence type="ECO:0000259" key="15">
    <source>
        <dbReference type="Pfam" id="PF18085"/>
    </source>
</evidence>
<keyword evidence="7" id="KW-0808">Transferase</keyword>
<comment type="catalytic activity">
    <reaction evidence="14">
        <text>D-maltose + ATP = alpha-maltose 1-phosphate + ADP + H(+)</text>
        <dbReference type="Rhea" id="RHEA:31915"/>
        <dbReference type="ChEBI" id="CHEBI:15378"/>
        <dbReference type="ChEBI" id="CHEBI:17306"/>
        <dbReference type="ChEBI" id="CHEBI:30616"/>
        <dbReference type="ChEBI" id="CHEBI:63576"/>
        <dbReference type="ChEBI" id="CHEBI:456216"/>
        <dbReference type="EC" id="2.7.1.175"/>
    </reaction>
</comment>
<protein>
    <recommendedName>
        <fullName evidence="5">Maltokinase</fullName>
        <ecNumber evidence="4">2.7.1.175</ecNumber>
    </recommendedName>
    <alternativeName>
        <fullName evidence="13">Maltose-1-phosphate synthase</fullName>
    </alternativeName>
</protein>
<dbReference type="Pfam" id="PF18085">
    <property type="entry name" value="Mak_N_cap"/>
    <property type="match status" value="1"/>
</dbReference>
<sequence>MRRNSVGHMDQGAGRPAVTDDALSAATLERLSTWIAGQRWYGGNAGLPRLRALGSYELPTGTPDVAAHALLVMDEAPARPVLYQVPVTLRRAPSGVAEEHLIGTLDDGTLVFDGPHDPVFTRALLELLTGGTVAIDSGVTAQGRLSGTDAAGRVDPGSLVSRVLTGEQSNSSIIYEPREPGAARPLICKVYRRLHHGENPDVTLPTALAEGGSPHVPASIGALTGTWDDVGRESGRATGHLAFAQEFLPGVEDAWRVALRAAATGEPFAGPARELGVATAEVHASLAAAFGTRAATRERDLRAVEAWHRRLGTAVREVPALAPHRSAIEAVYARAEDATWPALQRIHGDLHLGQVVAAPGRPWVLLDFEGEPLRPMAERTGNDLALRDVAGMLRSFDYATGSVAQSGGASDDDLRAWAGVARRAYLDGYAEVAGEDPRAHRDLLAALELDKAVYEAIYETRTRPAWVTIPLTAIDRLLAGADPAS</sequence>
<evidence type="ECO:0000256" key="7">
    <source>
        <dbReference type="ARBA" id="ARBA00022679"/>
    </source>
</evidence>
<comment type="caution">
    <text evidence="16">The sequence shown here is derived from an EMBL/GenBank/DDBJ whole genome shotgun (WGS) entry which is preliminary data.</text>
</comment>
<dbReference type="InterPro" id="IPR040999">
    <property type="entry name" value="Mak_N_cap"/>
</dbReference>
<dbReference type="Proteomes" id="UP001144396">
    <property type="component" value="Unassembled WGS sequence"/>
</dbReference>
<comment type="similarity">
    <text evidence="2">Belongs to the aminoglycoside phosphotransferase family.</text>
</comment>
<keyword evidence="6" id="KW-0321">Glycogen metabolism</keyword>
<organism evidence="16 17">
    <name type="scientific">Agromyces rhizosphaerae</name>
    <dbReference type="NCBI Taxonomy" id="88374"/>
    <lineage>
        <taxon>Bacteria</taxon>
        <taxon>Bacillati</taxon>
        <taxon>Actinomycetota</taxon>
        <taxon>Actinomycetes</taxon>
        <taxon>Micrococcales</taxon>
        <taxon>Microbacteriaceae</taxon>
        <taxon>Agromyces</taxon>
    </lineage>
</organism>
<accession>A0A9W6CSQ1</accession>
<comment type="subunit">
    <text evidence="3">Monomer.</text>
</comment>
<evidence type="ECO:0000256" key="12">
    <source>
        <dbReference type="ARBA" id="ARBA00023277"/>
    </source>
</evidence>
<dbReference type="GO" id="GO:0005524">
    <property type="term" value="F:ATP binding"/>
    <property type="evidence" value="ECO:0007669"/>
    <property type="project" value="UniProtKB-KW"/>
</dbReference>
<name>A0A9W6CSQ1_9MICO</name>
<keyword evidence="10" id="KW-0067">ATP-binding</keyword>
<keyword evidence="8" id="KW-0547">Nucleotide-binding</keyword>
<evidence type="ECO:0000256" key="5">
    <source>
        <dbReference type="ARBA" id="ARBA00013882"/>
    </source>
</evidence>
<dbReference type="GO" id="GO:0005978">
    <property type="term" value="P:glycogen biosynthetic process"/>
    <property type="evidence" value="ECO:0007669"/>
    <property type="project" value="UniProtKB-KW"/>
</dbReference>
<evidence type="ECO:0000256" key="9">
    <source>
        <dbReference type="ARBA" id="ARBA00022777"/>
    </source>
</evidence>
<evidence type="ECO:0000256" key="11">
    <source>
        <dbReference type="ARBA" id="ARBA00023056"/>
    </source>
</evidence>
<evidence type="ECO:0000256" key="1">
    <source>
        <dbReference type="ARBA" id="ARBA00004964"/>
    </source>
</evidence>
<evidence type="ECO:0000313" key="16">
    <source>
        <dbReference type="EMBL" id="GLI27793.1"/>
    </source>
</evidence>
<gene>
    <name evidence="16" type="ORF">ARHIZOSPH14_20350</name>
</gene>